<protein>
    <submittedName>
        <fullName evidence="2">Uncharacterized protein</fullName>
    </submittedName>
</protein>
<evidence type="ECO:0000313" key="3">
    <source>
        <dbReference type="Proteomes" id="UP000199504"/>
    </source>
</evidence>
<dbReference type="OrthoDB" id="10012218at2"/>
<dbReference type="Proteomes" id="UP000199504">
    <property type="component" value="Unassembled WGS sequence"/>
</dbReference>
<keyword evidence="3" id="KW-1185">Reference proteome</keyword>
<keyword evidence="1" id="KW-0175">Coiled coil</keyword>
<dbReference type="EMBL" id="FMCX01000011">
    <property type="protein sequence ID" value="SCF44989.1"/>
    <property type="molecule type" value="Genomic_DNA"/>
</dbReference>
<feature type="coiled-coil region" evidence="1">
    <location>
        <begin position="16"/>
        <end position="76"/>
    </location>
</feature>
<accession>A0A1C5AIK0</accession>
<dbReference type="RefSeq" id="WP_091614828.1">
    <property type="nucleotide sequence ID" value="NZ_FMCX01000011.1"/>
</dbReference>
<reference evidence="3" key="1">
    <citation type="submission" date="2016-06" db="EMBL/GenBank/DDBJ databases">
        <authorList>
            <person name="Varghese N."/>
            <person name="Submissions Spin"/>
        </authorList>
    </citation>
    <scope>NUCLEOTIDE SEQUENCE [LARGE SCALE GENOMIC DNA]</scope>
    <source>
        <strain evidence="3">DSM 44830</strain>
    </source>
</reference>
<name>A0A1C5AIK0_9ACTN</name>
<proteinExistence type="predicted"/>
<evidence type="ECO:0000313" key="2">
    <source>
        <dbReference type="EMBL" id="SCF44989.1"/>
    </source>
</evidence>
<dbReference type="AlphaFoldDB" id="A0A1C5AIK0"/>
<evidence type="ECO:0000256" key="1">
    <source>
        <dbReference type="SAM" id="Coils"/>
    </source>
</evidence>
<sequence length="355" mass="38253">MATAKKNTTPTPADALAEAHALVAQREAEHEQAENSAAELFARLDGGDASVTGLDIATAEAEIKRTEHLLRVARGRVPAAERALKLYEGQTNPVLAEYLRGIIEENRFNFGLFGVPIEVVPQRPEKVTAPAAYLYQTEGADMDYETGRQTGSVCLLVAVPSEGLDTIREACTTGIYKLVHFAGHAELRDSLAMGSDHFVLSLFMKDLKPTMPVISERSTASGYALAGQVASLAAIRSKRYVINPRTDQWANIYTIRSHAHAGAVLSLTRDGDMVRRKVQVSFTVHGIDRNIDPSDLGRFVDGAVEDISGVFSDGLGRVESAKVTDRESTKVGTDGHMRPALAVTVELVLISKAAG</sequence>
<gene>
    <name evidence="2" type="ORF">GA0070564_11118</name>
</gene>
<organism evidence="2 3">
    <name type="scientific">Micromonospora mirobrigensis</name>
    <dbReference type="NCBI Taxonomy" id="262898"/>
    <lineage>
        <taxon>Bacteria</taxon>
        <taxon>Bacillati</taxon>
        <taxon>Actinomycetota</taxon>
        <taxon>Actinomycetes</taxon>
        <taxon>Micromonosporales</taxon>
        <taxon>Micromonosporaceae</taxon>
        <taxon>Micromonospora</taxon>
    </lineage>
</organism>